<keyword evidence="1 7" id="KW-1003">Cell membrane</keyword>
<dbReference type="PANTHER" id="PTHR30518">
    <property type="entry name" value="ENDOLYTIC MUREIN TRANSGLYCOSYLASE"/>
    <property type="match status" value="1"/>
</dbReference>
<evidence type="ECO:0000313" key="10">
    <source>
        <dbReference type="Proteomes" id="UP001500822"/>
    </source>
</evidence>
<proteinExistence type="inferred from homology"/>
<organism evidence="9 10">
    <name type="scientific">Gordonia alkaliphila</name>
    <dbReference type="NCBI Taxonomy" id="1053547"/>
    <lineage>
        <taxon>Bacteria</taxon>
        <taxon>Bacillati</taxon>
        <taxon>Actinomycetota</taxon>
        <taxon>Actinomycetes</taxon>
        <taxon>Mycobacteriales</taxon>
        <taxon>Gordoniaceae</taxon>
        <taxon>Gordonia</taxon>
    </lineage>
</organism>
<comment type="catalytic activity">
    <reaction evidence="7">
        <text>a peptidoglycan chain = a peptidoglycan chain with N-acetyl-1,6-anhydromuramyl-[peptide] at the reducing end + a peptidoglycan chain with N-acetylglucosamine at the non-reducing end.</text>
        <dbReference type="EC" id="4.2.2.29"/>
    </reaction>
</comment>
<sequence length="610" mass="64622">MPDATKDGTQVTDENGPERPIPGHRAEPPTRHRRRRAPGDPTTTGSIPIVRTPSDMPDPTVDYRRPERSPNPYLEIRYSQTELPQMQFGSTFTEPPAAPTKPAAPRTPVTPPAPSAAPAPTPPPAAPPQRPVAAAPPPASTAPPTAPVSTAPQAAPTFDILDEVATAPAAAAPADPFVPVPLAAEPIVPEPAVFEPLAAEPPAAEPAAPAPPIEPPDNPDWLDDAEPGPGMPARRKRGRMIFAMVAVLVLLVSVGLVGMRQLGVFDSRKDFDSTTGGAMVLVAVPEDASLREFGRLLTDAGVVGSQRAFVDAAGNQALSAGYYELPTGISATTAVDRIAGGESRVGRVVIPEGLQLDSKTGVDGKVTPGIFQMLADATSLEADGRTYGVTVEQLQTAAAQSSAAELGVPEWATSAVTKLDGDHRRIEGLIASGAWEDVDPRLDAKELLNSLITRSATRFETWGLLSANDSGLLPYDTLVVASIVEREVSQPDDYAKVARVILNRLDKGQKLEMDSTANYTAAITNIDVFGEAYTSKTEWNTYQREGLPVTPIGAVGERALAAVENPSEGNWLYFVTVDKQGTTLFAQSYERHKKNRDVACKNKFITTGCS</sequence>
<keyword evidence="3 7" id="KW-1133">Transmembrane helix</keyword>
<name>A0ABP8YY24_9ACTN</name>
<gene>
    <name evidence="7" type="primary">mltG</name>
    <name evidence="9" type="ORF">GCM10023217_04840</name>
</gene>
<feature type="compositionally biased region" description="Pro residues" evidence="8">
    <location>
        <begin position="208"/>
        <end position="218"/>
    </location>
</feature>
<dbReference type="Pfam" id="PF02618">
    <property type="entry name" value="YceG"/>
    <property type="match status" value="1"/>
</dbReference>
<keyword evidence="10" id="KW-1185">Reference proteome</keyword>
<comment type="subcellular location">
    <subcellularLocation>
        <location evidence="7">Cell membrane</location>
        <topology evidence="7">Single-pass membrane protein</topology>
    </subcellularLocation>
</comment>
<dbReference type="EC" id="4.2.2.29" evidence="7"/>
<evidence type="ECO:0000256" key="1">
    <source>
        <dbReference type="ARBA" id="ARBA00022475"/>
    </source>
</evidence>
<reference evidence="10" key="1">
    <citation type="journal article" date="2019" name="Int. J. Syst. Evol. Microbiol.">
        <title>The Global Catalogue of Microorganisms (GCM) 10K type strain sequencing project: providing services to taxonomists for standard genome sequencing and annotation.</title>
        <authorList>
            <consortium name="The Broad Institute Genomics Platform"/>
            <consortium name="The Broad Institute Genome Sequencing Center for Infectious Disease"/>
            <person name="Wu L."/>
            <person name="Ma J."/>
        </authorList>
    </citation>
    <scope>NUCLEOTIDE SEQUENCE [LARGE SCALE GENOMIC DNA]</scope>
    <source>
        <strain evidence="10">JCM 18077</strain>
    </source>
</reference>
<evidence type="ECO:0000256" key="3">
    <source>
        <dbReference type="ARBA" id="ARBA00022989"/>
    </source>
</evidence>
<dbReference type="HAMAP" id="MF_02065">
    <property type="entry name" value="MltG"/>
    <property type="match status" value="1"/>
</dbReference>
<evidence type="ECO:0000256" key="8">
    <source>
        <dbReference type="SAM" id="MobiDB-lite"/>
    </source>
</evidence>
<evidence type="ECO:0000256" key="2">
    <source>
        <dbReference type="ARBA" id="ARBA00022692"/>
    </source>
</evidence>
<protein>
    <recommendedName>
        <fullName evidence="7">Endolytic murein transglycosylase</fullName>
        <ecNumber evidence="7">4.2.2.29</ecNumber>
    </recommendedName>
    <alternativeName>
        <fullName evidence="7">Peptidoglycan lytic transglycosylase</fullName>
    </alternativeName>
    <alternativeName>
        <fullName evidence="7">Peptidoglycan polymerization terminase</fullName>
    </alternativeName>
</protein>
<feature type="transmembrane region" description="Helical" evidence="7">
    <location>
        <begin position="240"/>
        <end position="259"/>
    </location>
</feature>
<comment type="function">
    <text evidence="7">Functions as a peptidoglycan terminase that cleaves nascent peptidoglycan strands endolytically to terminate their elongation.</text>
</comment>
<comment type="similarity">
    <text evidence="7">Belongs to the transglycosylase MltG family.</text>
</comment>
<feature type="region of interest" description="Disordered" evidence="8">
    <location>
        <begin position="202"/>
        <end position="232"/>
    </location>
</feature>
<evidence type="ECO:0000256" key="5">
    <source>
        <dbReference type="ARBA" id="ARBA00023239"/>
    </source>
</evidence>
<dbReference type="Gene3D" id="3.30.1490.480">
    <property type="entry name" value="Endolytic murein transglycosylase"/>
    <property type="match status" value="1"/>
</dbReference>
<feature type="region of interest" description="Disordered" evidence="8">
    <location>
        <begin position="1"/>
        <end position="152"/>
    </location>
</feature>
<dbReference type="InterPro" id="IPR003770">
    <property type="entry name" value="MLTG-like"/>
</dbReference>
<comment type="caution">
    <text evidence="9">The sequence shown here is derived from an EMBL/GenBank/DDBJ whole genome shotgun (WGS) entry which is preliminary data.</text>
</comment>
<dbReference type="Proteomes" id="UP001500822">
    <property type="component" value="Unassembled WGS sequence"/>
</dbReference>
<evidence type="ECO:0000256" key="6">
    <source>
        <dbReference type="ARBA" id="ARBA00023316"/>
    </source>
</evidence>
<evidence type="ECO:0000256" key="7">
    <source>
        <dbReference type="HAMAP-Rule" id="MF_02065"/>
    </source>
</evidence>
<feature type="site" description="Important for catalytic activity" evidence="7">
    <location>
        <position position="487"/>
    </location>
</feature>
<accession>A0ABP8YY24</accession>
<dbReference type="PANTHER" id="PTHR30518:SF2">
    <property type="entry name" value="ENDOLYTIC MUREIN TRANSGLYCOSYLASE"/>
    <property type="match status" value="1"/>
</dbReference>
<keyword evidence="6 7" id="KW-0961">Cell wall biogenesis/degradation</keyword>
<evidence type="ECO:0000256" key="4">
    <source>
        <dbReference type="ARBA" id="ARBA00023136"/>
    </source>
</evidence>
<dbReference type="EMBL" id="BAABIE010000002">
    <property type="protein sequence ID" value="GAA4739972.1"/>
    <property type="molecule type" value="Genomic_DNA"/>
</dbReference>
<keyword evidence="5 7" id="KW-0456">Lyase</keyword>
<evidence type="ECO:0000313" key="9">
    <source>
        <dbReference type="EMBL" id="GAA4739972.1"/>
    </source>
</evidence>
<keyword evidence="4 7" id="KW-0472">Membrane</keyword>
<keyword evidence="2 7" id="KW-0812">Transmembrane</keyword>
<feature type="compositionally biased region" description="Polar residues" evidence="8">
    <location>
        <begin position="78"/>
        <end position="93"/>
    </location>
</feature>
<feature type="compositionally biased region" description="Pro residues" evidence="8">
    <location>
        <begin position="108"/>
        <end position="146"/>
    </location>
</feature>